<dbReference type="PANTHER" id="PTHR46517">
    <property type="entry name" value="FRUCTOSE-2,6-BISPHOSPHATASE TIGAR"/>
    <property type="match status" value="1"/>
</dbReference>
<dbReference type="GO" id="GO:0045820">
    <property type="term" value="P:negative regulation of glycolytic process"/>
    <property type="evidence" value="ECO:0007669"/>
    <property type="project" value="TreeGrafter"/>
</dbReference>
<evidence type="ECO:0000256" key="1">
    <source>
        <dbReference type="ARBA" id="ARBA00022801"/>
    </source>
</evidence>
<comment type="caution">
    <text evidence="4">The sequence shown here is derived from an EMBL/GenBank/DDBJ whole genome shotgun (WGS) entry which is preliminary data.</text>
</comment>
<dbReference type="EMBL" id="VJOO01000019">
    <property type="protein sequence ID" value="TSE36345.1"/>
    <property type="molecule type" value="Genomic_DNA"/>
</dbReference>
<evidence type="ECO:0000256" key="3">
    <source>
        <dbReference type="PIRSR" id="PIRSR613078-2"/>
    </source>
</evidence>
<dbReference type="STRING" id="1101373.A9O67_12395"/>
<dbReference type="Proteomes" id="UP000316388">
    <property type="component" value="Unassembled WGS sequence"/>
</dbReference>
<dbReference type="RefSeq" id="WP_068607123.1">
    <property type="nucleotide sequence ID" value="NZ_LZDH01000014.1"/>
</dbReference>
<dbReference type="EMBL" id="LZDH01000014">
    <property type="protein sequence ID" value="OBS31586.1"/>
    <property type="molecule type" value="Genomic_DNA"/>
</dbReference>
<dbReference type="OrthoDB" id="9783269at2"/>
<dbReference type="SMART" id="SM00855">
    <property type="entry name" value="PGAM"/>
    <property type="match status" value="1"/>
</dbReference>
<evidence type="ECO:0000313" key="6">
    <source>
        <dbReference type="Proteomes" id="UP000091969"/>
    </source>
</evidence>
<dbReference type="GO" id="GO:0043456">
    <property type="term" value="P:regulation of pentose-phosphate shunt"/>
    <property type="evidence" value="ECO:0007669"/>
    <property type="project" value="TreeGrafter"/>
</dbReference>
<evidence type="ECO:0000313" key="4">
    <source>
        <dbReference type="EMBL" id="OBS31586.1"/>
    </source>
</evidence>
<evidence type="ECO:0000256" key="2">
    <source>
        <dbReference type="PIRSR" id="PIRSR613078-1"/>
    </source>
</evidence>
<accession>A0A1A6DY33</accession>
<dbReference type="PANTHER" id="PTHR46517:SF1">
    <property type="entry name" value="FRUCTOSE-2,6-BISPHOSPHATASE TIGAR"/>
    <property type="match status" value="1"/>
</dbReference>
<dbReference type="Gene3D" id="3.40.50.1240">
    <property type="entry name" value="Phosphoglycerate mutase-like"/>
    <property type="match status" value="1"/>
</dbReference>
<dbReference type="InterPro" id="IPR029033">
    <property type="entry name" value="His_PPase_superfam"/>
</dbReference>
<reference evidence="5 7" key="2">
    <citation type="submission" date="2019-07" db="EMBL/GenBank/DDBJ databases">
        <title>Tepidimonas fonticaldi AT-A2 draft genome.</title>
        <authorList>
            <person name="Da Costa M.S."/>
            <person name="Froufe H.J.C."/>
            <person name="Egas C."/>
            <person name="Albuquerque L."/>
        </authorList>
    </citation>
    <scope>NUCLEOTIDE SEQUENCE [LARGE SCALE GENOMIC DNA]</scope>
    <source>
        <strain evidence="5 7">AT-A2</strain>
    </source>
</reference>
<dbReference type="InterPro" id="IPR013078">
    <property type="entry name" value="His_Pase_superF_clade-1"/>
</dbReference>
<dbReference type="EC" id="3.1.3.85" evidence="5"/>
<sequence length="218" mass="23909">MHVTRILAIRHGETAWNRDARIQGQIDIPLNDTGHWQAERTAAALADEPIDALYSSDLSRARQTAEALARQRGLAVQTHPGLRERHFGAFQGRTWAELEQEHPDVVHAWKTRVPDFAPPGGESLLALRARVEATFAELAARHPGQAIAVVAHGGVLDILYRAAARVDLQAPRAWAMGNAAIHRLLWTADSGFALLSWGDTRHLEEADEAGPRDEQAAA</sequence>
<proteinExistence type="predicted"/>
<organism evidence="4 6">
    <name type="scientific">Tepidimonas fonticaldi</name>
    <dbReference type="NCBI Taxonomy" id="1101373"/>
    <lineage>
        <taxon>Bacteria</taxon>
        <taxon>Pseudomonadati</taxon>
        <taxon>Pseudomonadota</taxon>
        <taxon>Betaproteobacteria</taxon>
        <taxon>Burkholderiales</taxon>
        <taxon>Tepidimonas</taxon>
    </lineage>
</organism>
<evidence type="ECO:0000313" key="5">
    <source>
        <dbReference type="EMBL" id="TSE36345.1"/>
    </source>
</evidence>
<evidence type="ECO:0000313" key="7">
    <source>
        <dbReference type="Proteomes" id="UP000316388"/>
    </source>
</evidence>
<dbReference type="InterPro" id="IPR051695">
    <property type="entry name" value="Phosphoglycerate_Mutase"/>
</dbReference>
<feature type="binding site" evidence="3">
    <location>
        <position position="60"/>
    </location>
    <ligand>
        <name>substrate</name>
    </ligand>
</feature>
<feature type="active site" description="Tele-phosphohistidine intermediate" evidence="2">
    <location>
        <position position="11"/>
    </location>
</feature>
<dbReference type="Proteomes" id="UP000091969">
    <property type="component" value="Unassembled WGS sequence"/>
</dbReference>
<reference evidence="4 6" key="1">
    <citation type="submission" date="2016-06" db="EMBL/GenBank/DDBJ databases">
        <title>Genome sequence of Tepidimonas fonticaldi PL17.</title>
        <authorList>
            <person name="Pinnaka A.K."/>
        </authorList>
    </citation>
    <scope>NUCLEOTIDE SEQUENCE [LARGE SCALE GENOMIC DNA]</scope>
    <source>
        <strain evidence="4 6">PL17</strain>
    </source>
</reference>
<protein>
    <submittedName>
        <fullName evidence="5">Glucosyl-3-phosphoglycerate phosphatase</fullName>
        <ecNumber evidence="5">3.1.3.85</ecNumber>
    </submittedName>
    <submittedName>
        <fullName evidence="4">Phosphoglycerate mutase</fullName>
    </submittedName>
</protein>
<keyword evidence="6" id="KW-1185">Reference proteome</keyword>
<gene>
    <name evidence="5" type="primary">gpgP</name>
    <name evidence="4" type="ORF">A9O67_12395</name>
    <name evidence="5" type="ORF">Tfont_01949</name>
</gene>
<dbReference type="CDD" id="cd07067">
    <property type="entry name" value="HP_PGM_like"/>
    <property type="match status" value="1"/>
</dbReference>
<feature type="active site" description="Proton donor/acceptor" evidence="2">
    <location>
        <position position="84"/>
    </location>
</feature>
<dbReference type="Pfam" id="PF00300">
    <property type="entry name" value="His_Phos_1"/>
    <property type="match status" value="1"/>
</dbReference>
<feature type="binding site" evidence="3">
    <location>
        <begin position="10"/>
        <end position="17"/>
    </location>
    <ligand>
        <name>substrate</name>
    </ligand>
</feature>
<dbReference type="AlphaFoldDB" id="A0A1A6DY33"/>
<keyword evidence="1 5" id="KW-0378">Hydrolase</keyword>
<name>A0A1A6DY33_9BURK</name>
<dbReference type="GO" id="GO:0005829">
    <property type="term" value="C:cytosol"/>
    <property type="evidence" value="ECO:0007669"/>
    <property type="project" value="TreeGrafter"/>
</dbReference>
<dbReference type="SUPFAM" id="SSF53254">
    <property type="entry name" value="Phosphoglycerate mutase-like"/>
    <property type="match status" value="1"/>
</dbReference>
<dbReference type="GO" id="GO:0004331">
    <property type="term" value="F:fructose-2,6-bisphosphate 2-phosphatase activity"/>
    <property type="evidence" value="ECO:0007669"/>
    <property type="project" value="TreeGrafter"/>
</dbReference>